<comment type="similarity">
    <text evidence="1">Belongs to the FlgM family.</text>
</comment>
<keyword evidence="11" id="KW-0282">Flagellum</keyword>
<organism evidence="11 12">
    <name type="scientific">Stutzerimonas azotifigens</name>
    <dbReference type="NCBI Taxonomy" id="291995"/>
    <lineage>
        <taxon>Bacteria</taxon>
        <taxon>Pseudomonadati</taxon>
        <taxon>Pseudomonadota</taxon>
        <taxon>Gammaproteobacteria</taxon>
        <taxon>Pseudomonadales</taxon>
        <taxon>Pseudomonadaceae</taxon>
        <taxon>Stutzerimonas</taxon>
    </lineage>
</organism>
<feature type="domain" description="Anti-sigma-28 factor FlgM C-terminal" evidence="10">
    <location>
        <begin position="49"/>
        <end position="101"/>
    </location>
</feature>
<evidence type="ECO:0000256" key="2">
    <source>
        <dbReference type="ARBA" id="ARBA00017823"/>
    </source>
</evidence>
<reference evidence="11 12" key="1">
    <citation type="submission" date="2020-02" db="EMBL/GenBank/DDBJ databases">
        <title>Synteny-based analysis reveals conserved mechanism for high triclosan tolerance in Pseudomonas, as well as instances of horizontal transfer.</title>
        <authorList>
            <person name="Mcfarland A.G."/>
            <person name="Bertucci H.K."/>
            <person name="Litmann E."/>
            <person name="Shen J."/>
            <person name="Huttenhower C."/>
            <person name="Hartmann E.M."/>
        </authorList>
    </citation>
    <scope>NUCLEOTIDE SEQUENCE [LARGE SCALE GENOMIC DNA]</scope>
    <source>
        <strain evidence="11 12">115A1</strain>
    </source>
</reference>
<dbReference type="SUPFAM" id="SSF101498">
    <property type="entry name" value="Anti-sigma factor FlgM"/>
    <property type="match status" value="1"/>
</dbReference>
<evidence type="ECO:0000313" key="12">
    <source>
        <dbReference type="Proteomes" id="UP000786387"/>
    </source>
</evidence>
<gene>
    <name evidence="11" type="primary">flgM</name>
    <name evidence="11" type="ORF">G7026_04610</name>
</gene>
<dbReference type="RefSeq" id="WP_181069578.1">
    <property type="nucleotide sequence ID" value="NZ_JAAMRF010000002.1"/>
</dbReference>
<accession>A0ABR5YXF5</accession>
<feature type="region of interest" description="Disordered" evidence="9">
    <location>
        <begin position="1"/>
        <end position="70"/>
    </location>
</feature>
<dbReference type="Proteomes" id="UP000786387">
    <property type="component" value="Unassembled WGS sequence"/>
</dbReference>
<keyword evidence="11" id="KW-0969">Cilium</keyword>
<keyword evidence="3" id="KW-0678">Repressor</keyword>
<sequence length="107" mass="11505">MVIDFNRPNNTATPASAGRSSGVQSSERPGPTQATSTEAAKPTAKAGESVQLSDEAQKMQQVNDKLRDLPSVDQERVAKLKQAIADGSYQVDSQRVASKLLTFESQR</sequence>
<evidence type="ECO:0000259" key="10">
    <source>
        <dbReference type="Pfam" id="PF04316"/>
    </source>
</evidence>
<feature type="compositionally biased region" description="Polar residues" evidence="9">
    <location>
        <begin position="50"/>
        <end position="63"/>
    </location>
</feature>
<keyword evidence="4" id="KW-1005">Bacterial flagellum biogenesis</keyword>
<evidence type="ECO:0000256" key="4">
    <source>
        <dbReference type="ARBA" id="ARBA00022795"/>
    </source>
</evidence>
<keyword evidence="6" id="KW-0804">Transcription</keyword>
<evidence type="ECO:0000256" key="1">
    <source>
        <dbReference type="ARBA" id="ARBA00005322"/>
    </source>
</evidence>
<evidence type="ECO:0000256" key="6">
    <source>
        <dbReference type="ARBA" id="ARBA00023163"/>
    </source>
</evidence>
<proteinExistence type="inferred from homology"/>
<comment type="caution">
    <text evidence="11">The sequence shown here is derived from an EMBL/GenBank/DDBJ whole genome shotgun (WGS) entry which is preliminary data.</text>
</comment>
<dbReference type="InterPro" id="IPR035890">
    <property type="entry name" value="Anti-sigma-28_factor_FlgM_sf"/>
</dbReference>
<keyword evidence="12" id="KW-1185">Reference proteome</keyword>
<keyword evidence="11" id="KW-0966">Cell projection</keyword>
<dbReference type="Pfam" id="PF04316">
    <property type="entry name" value="FlgM"/>
    <property type="match status" value="1"/>
</dbReference>
<evidence type="ECO:0000256" key="8">
    <source>
        <dbReference type="ARBA" id="ARBA00030117"/>
    </source>
</evidence>
<evidence type="ECO:0000256" key="5">
    <source>
        <dbReference type="ARBA" id="ARBA00023015"/>
    </source>
</evidence>
<dbReference type="InterPro" id="IPR007412">
    <property type="entry name" value="FlgM"/>
</dbReference>
<protein>
    <recommendedName>
        <fullName evidence="2">Negative regulator of flagellin synthesis</fullName>
    </recommendedName>
    <alternativeName>
        <fullName evidence="8">Anti-sigma-28 factor</fullName>
    </alternativeName>
</protein>
<evidence type="ECO:0000256" key="3">
    <source>
        <dbReference type="ARBA" id="ARBA00022491"/>
    </source>
</evidence>
<evidence type="ECO:0000256" key="9">
    <source>
        <dbReference type="SAM" id="MobiDB-lite"/>
    </source>
</evidence>
<evidence type="ECO:0000313" key="11">
    <source>
        <dbReference type="EMBL" id="MBA1272624.1"/>
    </source>
</evidence>
<keyword evidence="5" id="KW-0805">Transcription regulation</keyword>
<comment type="function">
    <text evidence="7">Responsible for the coupling of flagellin expression to flagellar assembly by preventing expression of the flagellin genes when a component of the middle class of proteins is defective. It negatively regulates flagellar genes by inhibiting the activity of FliA by directly binding to FliA.</text>
</comment>
<dbReference type="InterPro" id="IPR031316">
    <property type="entry name" value="FlgM_C"/>
</dbReference>
<evidence type="ECO:0000256" key="7">
    <source>
        <dbReference type="ARBA" id="ARBA00024739"/>
    </source>
</evidence>
<name>A0ABR5YXF5_9GAMM</name>
<dbReference type="EMBL" id="JAAMRF010000002">
    <property type="protein sequence ID" value="MBA1272624.1"/>
    <property type="molecule type" value="Genomic_DNA"/>
</dbReference>
<dbReference type="NCBIfam" id="TIGR03824">
    <property type="entry name" value="FlgM_jcvi"/>
    <property type="match status" value="1"/>
</dbReference>
<feature type="compositionally biased region" description="Polar residues" evidence="9">
    <location>
        <begin position="7"/>
        <end position="38"/>
    </location>
</feature>